<evidence type="ECO:0000256" key="5">
    <source>
        <dbReference type="ARBA" id="ARBA00023136"/>
    </source>
</evidence>
<evidence type="ECO:0000256" key="4">
    <source>
        <dbReference type="ARBA" id="ARBA00022989"/>
    </source>
</evidence>
<keyword evidence="3 7" id="KW-0812">Transmembrane</keyword>
<name>A0A4P6K4P5_KTERU</name>
<evidence type="ECO:0000256" key="6">
    <source>
        <dbReference type="SAM" id="MobiDB-lite"/>
    </source>
</evidence>
<keyword evidence="2" id="KW-1003">Cell membrane</keyword>
<keyword evidence="10" id="KW-1185">Reference proteome</keyword>
<evidence type="ECO:0000259" key="8">
    <source>
        <dbReference type="Pfam" id="PF05425"/>
    </source>
</evidence>
<reference evidence="9 10" key="1">
    <citation type="submission" date="2019-01" db="EMBL/GenBank/DDBJ databases">
        <title>Ktedonosporobacter rubrisoli SCAWS-G2.</title>
        <authorList>
            <person name="Huang Y."/>
            <person name="Yan B."/>
        </authorList>
    </citation>
    <scope>NUCLEOTIDE SEQUENCE [LARGE SCALE GENOMIC DNA]</scope>
    <source>
        <strain evidence="9 10">SCAWS-G2</strain>
    </source>
</reference>
<dbReference type="OrthoDB" id="2353937at2"/>
<organism evidence="9 10">
    <name type="scientific">Ktedonosporobacter rubrisoli</name>
    <dbReference type="NCBI Taxonomy" id="2509675"/>
    <lineage>
        <taxon>Bacteria</taxon>
        <taxon>Bacillati</taxon>
        <taxon>Chloroflexota</taxon>
        <taxon>Ktedonobacteria</taxon>
        <taxon>Ktedonobacterales</taxon>
        <taxon>Ktedonosporobacteraceae</taxon>
        <taxon>Ktedonosporobacter</taxon>
    </lineage>
</organism>
<keyword evidence="4 7" id="KW-1133">Transmembrane helix</keyword>
<dbReference type="Proteomes" id="UP000290365">
    <property type="component" value="Chromosome"/>
</dbReference>
<comment type="subcellular location">
    <subcellularLocation>
        <location evidence="1">Cell membrane</location>
        <topology evidence="1">Multi-pass membrane protein</topology>
    </subcellularLocation>
</comment>
<sequence length="500" mass="54751">MPKFNGSIPVQNTLGGNSTRGSTGQPDGPMIFSFLMVTLVDLGSVFWVGAQFWRVFVSRAGQEEQRFERRFALPTLLLILFANVGVLVGQGLVLASGQALSSQILFGLVSNGRFGVYWTLRKIVVVLALLLTITVFFARKSPHLISVGIAWINLALALVLLLALALSGHAAAANSNMLVPSVLVDWLHLLAASLWIGGMMYIATIYLPLLKKRSLKERINSLLSTLPRYSPLAITGVVIMAVSGPFNATVHMNSWEQLISTAYGRVLVIKVLLVCAMLVTSAIHVRIFRPRLAKDYARYRALTSSLEMAEKTEKGSEHNQEDAITVSGKQHKQLECALSRQTARLVKTLRWEPLLGVGVLLCTGLLNIFAGTLLPATPVLPASTLQQTTSGKPFSATIRTRDRLFTAQLHVSPDHFGPNTFTVHVLEKNGKSDTNVGVSLYVTMLDMDMGTTALNLQPDHKGGFSADGDLDMTGHWQIRVEIRTPDFKLHEGEVRMIMLT</sequence>
<evidence type="ECO:0000256" key="3">
    <source>
        <dbReference type="ARBA" id="ARBA00022692"/>
    </source>
</evidence>
<dbReference type="GO" id="GO:0006825">
    <property type="term" value="P:copper ion transport"/>
    <property type="evidence" value="ECO:0007669"/>
    <property type="project" value="InterPro"/>
</dbReference>
<feature type="compositionally biased region" description="Polar residues" evidence="6">
    <location>
        <begin position="8"/>
        <end position="22"/>
    </location>
</feature>
<evidence type="ECO:0000256" key="7">
    <source>
        <dbReference type="SAM" id="Phobius"/>
    </source>
</evidence>
<feature type="transmembrane region" description="Helical" evidence="7">
    <location>
        <begin position="229"/>
        <end position="246"/>
    </location>
</feature>
<feature type="transmembrane region" description="Helical" evidence="7">
    <location>
        <begin position="266"/>
        <end position="288"/>
    </location>
</feature>
<feature type="transmembrane region" description="Helical" evidence="7">
    <location>
        <begin position="71"/>
        <end position="95"/>
    </location>
</feature>
<evidence type="ECO:0000256" key="2">
    <source>
        <dbReference type="ARBA" id="ARBA00022475"/>
    </source>
</evidence>
<dbReference type="KEGG" id="kbs:EPA93_48045"/>
<evidence type="ECO:0000256" key="1">
    <source>
        <dbReference type="ARBA" id="ARBA00004651"/>
    </source>
</evidence>
<feature type="transmembrane region" description="Helical" evidence="7">
    <location>
        <begin position="186"/>
        <end position="209"/>
    </location>
</feature>
<dbReference type="PANTHER" id="PTHR34820:SF4">
    <property type="entry name" value="INNER MEMBRANE PROTEIN YEBZ"/>
    <property type="match status" value="1"/>
</dbReference>
<accession>A0A4P6K4P5</accession>
<dbReference type="RefSeq" id="WP_129894373.1">
    <property type="nucleotide sequence ID" value="NZ_CP035758.1"/>
</dbReference>
<gene>
    <name evidence="9" type="ORF">EPA93_48045</name>
</gene>
<protein>
    <recommendedName>
        <fullName evidence="8">Copper resistance protein D domain-containing protein</fullName>
    </recommendedName>
</protein>
<evidence type="ECO:0000313" key="10">
    <source>
        <dbReference type="Proteomes" id="UP000290365"/>
    </source>
</evidence>
<feature type="domain" description="Copper resistance protein D" evidence="8">
    <location>
        <begin position="225"/>
        <end position="298"/>
    </location>
</feature>
<proteinExistence type="predicted"/>
<feature type="transmembrane region" description="Helical" evidence="7">
    <location>
        <begin position="144"/>
        <end position="166"/>
    </location>
</feature>
<dbReference type="EMBL" id="CP035758">
    <property type="protein sequence ID" value="QBD83307.1"/>
    <property type="molecule type" value="Genomic_DNA"/>
</dbReference>
<keyword evidence="5 7" id="KW-0472">Membrane</keyword>
<dbReference type="AlphaFoldDB" id="A0A4P6K4P5"/>
<feature type="transmembrane region" description="Helical" evidence="7">
    <location>
        <begin position="354"/>
        <end position="374"/>
    </location>
</feature>
<dbReference type="GO" id="GO:0005886">
    <property type="term" value="C:plasma membrane"/>
    <property type="evidence" value="ECO:0007669"/>
    <property type="project" value="UniProtKB-SubCell"/>
</dbReference>
<dbReference type="Pfam" id="PF05425">
    <property type="entry name" value="CopD"/>
    <property type="match status" value="1"/>
</dbReference>
<feature type="region of interest" description="Disordered" evidence="6">
    <location>
        <begin position="1"/>
        <end position="22"/>
    </location>
</feature>
<feature type="transmembrane region" description="Helical" evidence="7">
    <location>
        <begin position="30"/>
        <end position="50"/>
    </location>
</feature>
<dbReference type="InterPro" id="IPR008457">
    <property type="entry name" value="Cu-R_CopD_dom"/>
</dbReference>
<dbReference type="InterPro" id="IPR032694">
    <property type="entry name" value="CopC/D"/>
</dbReference>
<feature type="transmembrane region" description="Helical" evidence="7">
    <location>
        <begin position="115"/>
        <end position="137"/>
    </location>
</feature>
<dbReference type="PANTHER" id="PTHR34820">
    <property type="entry name" value="INNER MEMBRANE PROTEIN YEBZ"/>
    <property type="match status" value="1"/>
</dbReference>
<evidence type="ECO:0000313" key="9">
    <source>
        <dbReference type="EMBL" id="QBD83307.1"/>
    </source>
</evidence>